<organism evidence="1 2">
    <name type="scientific">Acaryochloris marina (strain MBIC 11017)</name>
    <dbReference type="NCBI Taxonomy" id="329726"/>
    <lineage>
        <taxon>Bacteria</taxon>
        <taxon>Bacillati</taxon>
        <taxon>Cyanobacteriota</taxon>
        <taxon>Cyanophyceae</taxon>
        <taxon>Acaryochloridales</taxon>
        <taxon>Acaryochloridaceae</taxon>
        <taxon>Acaryochloris</taxon>
    </lineage>
</organism>
<reference evidence="1 2" key="1">
    <citation type="journal article" date="2008" name="Proc. Natl. Acad. Sci. U.S.A.">
        <title>Niche adaptation and genome expansion in the chlorophyll d-producing cyanobacterium Acaryochloris marina.</title>
        <authorList>
            <person name="Swingley W.D."/>
            <person name="Chen M."/>
            <person name="Cheung P.C."/>
            <person name="Conrad A.L."/>
            <person name="Dejesa L.C."/>
            <person name="Hao J."/>
            <person name="Honchak B.M."/>
            <person name="Karbach L.E."/>
            <person name="Kurdoglu A."/>
            <person name="Lahiri S."/>
            <person name="Mastrian S.D."/>
            <person name="Miyashita H."/>
            <person name="Page L."/>
            <person name="Ramakrishna P."/>
            <person name="Satoh S."/>
            <person name="Sattley W.M."/>
            <person name="Shimada Y."/>
            <person name="Taylor H.L."/>
            <person name="Tomo T."/>
            <person name="Tsuchiya T."/>
            <person name="Wang Z.T."/>
            <person name="Raymond J."/>
            <person name="Mimuro M."/>
            <person name="Blankenship R.E."/>
            <person name="Touchman J.W."/>
        </authorList>
    </citation>
    <scope>NUCLEOTIDE SEQUENCE [LARGE SCALE GENOMIC DNA]</scope>
    <source>
        <strain evidence="2">MBIC 11017</strain>
    </source>
</reference>
<proteinExistence type="predicted"/>
<gene>
    <name evidence="1" type="ordered locus">AM1_5609</name>
</gene>
<dbReference type="STRING" id="329726.AM1_5609"/>
<dbReference type="EMBL" id="CP000828">
    <property type="protein sequence ID" value="ABW30559.1"/>
    <property type="molecule type" value="Genomic_DNA"/>
</dbReference>
<dbReference type="AlphaFoldDB" id="B0CF43"/>
<protein>
    <submittedName>
        <fullName evidence="1">Uncharacterized protein</fullName>
    </submittedName>
</protein>
<accession>B0CF43</accession>
<keyword evidence="2" id="KW-1185">Reference proteome</keyword>
<name>B0CF43_ACAM1</name>
<evidence type="ECO:0000313" key="2">
    <source>
        <dbReference type="Proteomes" id="UP000000268"/>
    </source>
</evidence>
<dbReference type="KEGG" id="amr:AM1_5609"/>
<sequence length="39" mass="4726">MNNNSRILKHLQEFCSVRLNLHGIRQGIDLQLYFNFETY</sequence>
<dbReference type="HOGENOM" id="CLU_3302998_0_0_3"/>
<dbReference type="Proteomes" id="UP000000268">
    <property type="component" value="Chromosome"/>
</dbReference>
<evidence type="ECO:0000313" key="1">
    <source>
        <dbReference type="EMBL" id="ABW30559.1"/>
    </source>
</evidence>